<dbReference type="GO" id="GO:0016020">
    <property type="term" value="C:membrane"/>
    <property type="evidence" value="ECO:0007669"/>
    <property type="project" value="UniProtKB-SubCell"/>
</dbReference>
<proteinExistence type="predicted"/>
<feature type="transmembrane region" description="Helical" evidence="7">
    <location>
        <begin position="163"/>
        <end position="182"/>
    </location>
</feature>
<feature type="transmembrane region" description="Helical" evidence="7">
    <location>
        <begin position="345"/>
        <end position="366"/>
    </location>
</feature>
<feature type="transmembrane region" description="Helical" evidence="7">
    <location>
        <begin position="26"/>
        <end position="44"/>
    </location>
</feature>
<gene>
    <name evidence="9" type="primary">KHA1</name>
</gene>
<comment type="subcellular location">
    <subcellularLocation>
        <location evidence="1">Membrane</location>
        <topology evidence="1">Multi-pass membrane protein</topology>
    </subcellularLocation>
</comment>
<evidence type="ECO:0000313" key="9">
    <source>
        <dbReference type="EMBL" id="CAL69581.1"/>
    </source>
</evidence>
<dbReference type="AlphaFoldDB" id="F2Z647"/>
<feature type="transmembrane region" description="Helical" evidence="7">
    <location>
        <begin position="290"/>
        <end position="308"/>
    </location>
</feature>
<feature type="transmembrane region" description="Helical" evidence="7">
    <location>
        <begin position="86"/>
        <end position="108"/>
    </location>
</feature>
<keyword evidence="4 7" id="KW-1133">Transmembrane helix</keyword>
<dbReference type="Gene3D" id="1.20.1530.20">
    <property type="match status" value="1"/>
</dbReference>
<dbReference type="OMA" id="LIFCELP"/>
<dbReference type="EMBL" id="AM410633">
    <property type="protein sequence ID" value="CAL69581.1"/>
    <property type="molecule type" value="Genomic_DNA"/>
</dbReference>
<name>F2Z647_DEBHN</name>
<feature type="transmembrane region" description="Helical" evidence="7">
    <location>
        <begin position="194"/>
        <end position="214"/>
    </location>
</feature>
<keyword evidence="2" id="KW-0813">Transport</keyword>
<evidence type="ECO:0000256" key="5">
    <source>
        <dbReference type="ARBA" id="ARBA00023065"/>
    </source>
</evidence>
<organism evidence="9">
    <name type="scientific">Debaryomyces hansenii</name>
    <name type="common">Yeast</name>
    <name type="synonym">Torulaspora hansenii</name>
    <dbReference type="NCBI Taxonomy" id="4959"/>
    <lineage>
        <taxon>Eukaryota</taxon>
        <taxon>Fungi</taxon>
        <taxon>Dikarya</taxon>
        <taxon>Ascomycota</taxon>
        <taxon>Saccharomycotina</taxon>
        <taxon>Pichiomycetes</taxon>
        <taxon>Debaryomycetaceae</taxon>
        <taxon>Debaryomyces</taxon>
    </lineage>
</organism>
<feature type="transmembrane region" description="Helical" evidence="7">
    <location>
        <begin position="409"/>
        <end position="431"/>
    </location>
</feature>
<feature type="transmembrane region" description="Helical" evidence="7">
    <location>
        <begin position="226"/>
        <end position="245"/>
    </location>
</feature>
<keyword evidence="3 7" id="KW-0812">Transmembrane</keyword>
<feature type="transmembrane region" description="Helical" evidence="7">
    <location>
        <begin position="56"/>
        <end position="74"/>
    </location>
</feature>
<sequence>MAVETHTVAGIVAQRNPLEYSKSSPYTIFLFQAVLVILLCQLIYYPIRKLQQPKVIAEVVTGIILGPSVMGHIPNFTKNCFPEESIPGLTLMANIGIILFLFIIGLEVDISFIKKNMKVAISVGMINMAIPFALGCGIAKGIYTTYRMDSTELPPMEFTTYMVFIAVAMCITAFPVLARILTELNLITDRVGTIVLAAGITNDLTGWILLALVVTLANASNAVNTVYILLLTVAWFLFLCFPVRLAMKFCLRRFTNDLISGEPSQISMLFILTSVFISAFFTDIIGVHPIFGAFMVGVIVPRTNGYVIKITEKLEDLVHIVLIPIYFALAGLNVNIGLLNRGIDWAYTIGIILLAMVGKIFGGFIAGKLNKLLWRESLAIGVLMSCKGIVEIVVLTVGLNAGIITQRVYSMFIVMTLVTTFLTTPLTLLVYPVEYRLRVEKFLQGEATLDGTPIIKEGSSDSGLITSGNSSNEFRSLENVDIDQLGHFRISKIVLLLRDVHSISHLMSFTHDISSLGDNSDDNYNIDIKAVHLREFTSRTSHLLEASYQNSYEEDSITNFNENELHKSSSLLTIMKMFNELLGNHFASRSVLSTFKNHIFTINDQISEPSELLICTINKNELARSFSNSNNINGEDSERVLYGKLFHSCNSHFGLFITNEKKKTSLNEIKEDKVCITNFFENEEPRSIFGIDSVNLILHHDNFLSASDLLSLHVVYKLAFNLLFVNIFINTSSSSSSGFEEKIRSLFSPNTKAHLSIHYTKEDSLKDDILKANTRSSNEMFVVPNNLAKNEEDEMFSGAVNQLIDISETEGFNVLVVKAASF</sequence>
<evidence type="ECO:0000256" key="4">
    <source>
        <dbReference type="ARBA" id="ARBA00022989"/>
    </source>
</evidence>
<dbReference type="InterPro" id="IPR038770">
    <property type="entry name" value="Na+/solute_symporter_sf"/>
</dbReference>
<feature type="domain" description="Cation/H+ exchanger transmembrane" evidence="8">
    <location>
        <begin position="35"/>
        <end position="424"/>
    </location>
</feature>
<dbReference type="PANTHER" id="PTHR32468">
    <property type="entry name" value="CATION/H + ANTIPORTER"/>
    <property type="match status" value="1"/>
</dbReference>
<feature type="transmembrane region" description="Helical" evidence="7">
    <location>
        <begin position="378"/>
        <end position="403"/>
    </location>
</feature>
<protein>
    <submittedName>
        <fullName evidence="9">Putative sodium KHA1 transporter</fullName>
    </submittedName>
</protein>
<dbReference type="VEuPathDB" id="FungiDB:DEHA2F27280g"/>
<dbReference type="PANTHER" id="PTHR32468:SF0">
    <property type="entry name" value="K(+)_H(+) ANTIPORTER 1"/>
    <property type="match status" value="1"/>
</dbReference>
<evidence type="ECO:0000256" key="6">
    <source>
        <dbReference type="ARBA" id="ARBA00023136"/>
    </source>
</evidence>
<dbReference type="InterPro" id="IPR050794">
    <property type="entry name" value="CPA2_transporter"/>
</dbReference>
<feature type="transmembrane region" description="Helical" evidence="7">
    <location>
        <begin position="120"/>
        <end position="143"/>
    </location>
</feature>
<dbReference type="PhylomeDB" id="F2Z647"/>
<feature type="transmembrane region" description="Helical" evidence="7">
    <location>
        <begin position="320"/>
        <end position="339"/>
    </location>
</feature>
<reference evidence="9" key="1">
    <citation type="journal article" date="2007" name="FEMS Yeast Res.">
        <title>Characterization of DhKHA1, a gene coding for a putative Na+ transporter from Debaryomyces hansenii.</title>
        <authorList>
            <person name="Garcia-Salcedo R."/>
            <person name="Montiel V."/>
            <person name="Calero F."/>
            <person name="Ramos J."/>
        </authorList>
    </citation>
    <scope>NUCLEOTIDE SEQUENCE</scope>
    <source>
        <strain evidence="9">PYCC2968</strain>
    </source>
</reference>
<dbReference type="InterPro" id="IPR006153">
    <property type="entry name" value="Cation/H_exchanger_TM"/>
</dbReference>
<keyword evidence="5" id="KW-0406">Ion transport</keyword>
<evidence type="ECO:0000256" key="3">
    <source>
        <dbReference type="ARBA" id="ARBA00022692"/>
    </source>
</evidence>
<evidence type="ECO:0000259" key="8">
    <source>
        <dbReference type="Pfam" id="PF00999"/>
    </source>
</evidence>
<evidence type="ECO:0000256" key="7">
    <source>
        <dbReference type="SAM" id="Phobius"/>
    </source>
</evidence>
<accession>F2Z647</accession>
<dbReference type="GO" id="GO:0005794">
    <property type="term" value="C:Golgi apparatus"/>
    <property type="evidence" value="ECO:0007669"/>
    <property type="project" value="EnsemblFungi"/>
</dbReference>
<evidence type="ECO:0000256" key="1">
    <source>
        <dbReference type="ARBA" id="ARBA00004141"/>
    </source>
</evidence>
<dbReference type="Pfam" id="PF00999">
    <property type="entry name" value="Na_H_Exchanger"/>
    <property type="match status" value="1"/>
</dbReference>
<dbReference type="GO" id="GO:0015386">
    <property type="term" value="F:potassium:proton antiporter activity"/>
    <property type="evidence" value="ECO:0007669"/>
    <property type="project" value="EnsemblFungi"/>
</dbReference>
<keyword evidence="6 7" id="KW-0472">Membrane</keyword>
<evidence type="ECO:0000256" key="2">
    <source>
        <dbReference type="ARBA" id="ARBA00022448"/>
    </source>
</evidence>